<feature type="signal peptide" evidence="3">
    <location>
        <begin position="1"/>
        <end position="20"/>
    </location>
</feature>
<evidence type="ECO:0000256" key="2">
    <source>
        <dbReference type="SAM" id="MobiDB-lite"/>
    </source>
</evidence>
<gene>
    <name evidence="5" type="ORF">TRSC58_00830</name>
</gene>
<dbReference type="Pfam" id="PF00364">
    <property type="entry name" value="Biotin_lipoyl"/>
    <property type="match status" value="1"/>
</dbReference>
<protein>
    <submittedName>
        <fullName evidence="5">Dihydrolipoamide acetyltransferase</fullName>
    </submittedName>
</protein>
<evidence type="ECO:0000256" key="1">
    <source>
        <dbReference type="ARBA" id="ARBA00022823"/>
    </source>
</evidence>
<proteinExistence type="predicted"/>
<evidence type="ECO:0000259" key="4">
    <source>
        <dbReference type="PROSITE" id="PS50968"/>
    </source>
</evidence>
<dbReference type="GO" id="GO:0004742">
    <property type="term" value="F:dihydrolipoyllysine-residue acetyltransferase activity"/>
    <property type="evidence" value="ECO:0007669"/>
    <property type="project" value="TreeGrafter"/>
</dbReference>
<dbReference type="InterPro" id="IPR000089">
    <property type="entry name" value="Biotin_lipoyl"/>
</dbReference>
<dbReference type="InterPro" id="IPR011053">
    <property type="entry name" value="Single_hybrid_motif"/>
</dbReference>
<feature type="domain" description="Lipoyl-binding" evidence="4">
    <location>
        <begin position="11"/>
        <end position="87"/>
    </location>
</feature>
<dbReference type="OrthoDB" id="537444at2759"/>
<sequence>MRRSLLFLVNFSPLFMPALSPSMETGVIVEWKKKVGELVGENDVFCTVQTDKAIVDYTNTFDAGYLAKIFCHNGETVPVAKTIAVMVEDEADIPKLADYCPEDAAAGGPAKTDAPTSAPAAPATEAAAPSVPSHGKRYGGSLDEAIASSGPAVVRIAARLNRKTLESLQFTGKGGRFSKSDFLGQPGFNDDEVPPSPQPPASAASSAPVSTNTRGAIQKQSATAAVSSSGGVVVKATPVYNLKVSDTTLLQQLLRTMPLPKPKVSVACKKQQ</sequence>
<dbReference type="FunFam" id="2.40.50.100:FF:000010">
    <property type="entry name" value="Acetyltransferase component of pyruvate dehydrogenase complex"/>
    <property type="match status" value="1"/>
</dbReference>
<dbReference type="CDD" id="cd06849">
    <property type="entry name" value="lipoyl_domain"/>
    <property type="match status" value="1"/>
</dbReference>
<dbReference type="SUPFAM" id="SSF51230">
    <property type="entry name" value="Single hybrid motif"/>
    <property type="match status" value="1"/>
</dbReference>
<dbReference type="PROSITE" id="PS50968">
    <property type="entry name" value="BIOTINYL_LIPOYL"/>
    <property type="match status" value="1"/>
</dbReference>
<accession>A0A061J7K1</accession>
<organism evidence="5 6">
    <name type="scientific">Trypanosoma rangeli SC58</name>
    <dbReference type="NCBI Taxonomy" id="429131"/>
    <lineage>
        <taxon>Eukaryota</taxon>
        <taxon>Discoba</taxon>
        <taxon>Euglenozoa</taxon>
        <taxon>Kinetoplastea</taxon>
        <taxon>Metakinetoplastina</taxon>
        <taxon>Trypanosomatida</taxon>
        <taxon>Trypanosomatidae</taxon>
        <taxon>Trypanosoma</taxon>
        <taxon>Herpetosoma</taxon>
    </lineage>
</organism>
<keyword evidence="1" id="KW-0450">Lipoyl</keyword>
<keyword evidence="3" id="KW-0732">Signal</keyword>
<dbReference type="PANTHER" id="PTHR23151:SF90">
    <property type="entry name" value="DIHYDROLIPOYLLYSINE-RESIDUE ACETYLTRANSFERASE COMPONENT OF PYRUVATE DEHYDROGENASE COMPLEX, MITOCHONDRIAL-RELATED"/>
    <property type="match status" value="1"/>
</dbReference>
<evidence type="ECO:0000313" key="6">
    <source>
        <dbReference type="Proteomes" id="UP000031737"/>
    </source>
</evidence>
<evidence type="ECO:0000256" key="3">
    <source>
        <dbReference type="SAM" id="SignalP"/>
    </source>
</evidence>
<name>A0A061J7K1_TRYRA</name>
<feature type="region of interest" description="Disordered" evidence="2">
    <location>
        <begin position="104"/>
        <end position="136"/>
    </location>
</feature>
<dbReference type="PANTHER" id="PTHR23151">
    <property type="entry name" value="DIHYDROLIPOAMIDE ACETYL/SUCCINYL-TRANSFERASE-RELATED"/>
    <property type="match status" value="1"/>
</dbReference>
<dbReference type="Proteomes" id="UP000031737">
    <property type="component" value="Unassembled WGS sequence"/>
</dbReference>
<dbReference type="Gene3D" id="2.40.50.100">
    <property type="match status" value="1"/>
</dbReference>
<feature type="compositionally biased region" description="Low complexity" evidence="2">
    <location>
        <begin position="109"/>
        <end position="133"/>
    </location>
</feature>
<keyword evidence="6" id="KW-1185">Reference proteome</keyword>
<evidence type="ECO:0000313" key="5">
    <source>
        <dbReference type="EMBL" id="ESL11418.1"/>
    </source>
</evidence>
<dbReference type="EMBL" id="AUPL01000830">
    <property type="protein sequence ID" value="ESL11418.1"/>
    <property type="molecule type" value="Genomic_DNA"/>
</dbReference>
<dbReference type="VEuPathDB" id="TriTrypDB:TRSC58_00830"/>
<dbReference type="InterPro" id="IPR045257">
    <property type="entry name" value="E2/Pdx1"/>
</dbReference>
<dbReference type="AlphaFoldDB" id="A0A061J7K1"/>
<feature type="chain" id="PRO_5001605266" evidence="3">
    <location>
        <begin position="21"/>
        <end position="272"/>
    </location>
</feature>
<feature type="region of interest" description="Disordered" evidence="2">
    <location>
        <begin position="176"/>
        <end position="214"/>
    </location>
</feature>
<reference evidence="5 6" key="1">
    <citation type="submission" date="2013-07" db="EMBL/GenBank/DDBJ databases">
        <authorList>
            <person name="Stoco P.H."/>
            <person name="Wagner G."/>
            <person name="Gerber A."/>
            <person name="Zaha A."/>
            <person name="Thompson C."/>
            <person name="Bartholomeu D.C."/>
            <person name="Luckemeyer D.D."/>
            <person name="Bahia D."/>
            <person name="Loreto E."/>
            <person name="Prestes E.B."/>
            <person name="Lima F.M."/>
            <person name="Rodrigues-Luiz G."/>
            <person name="Vallejo G.A."/>
            <person name="Filho J.F."/>
            <person name="Monteiro K.M."/>
            <person name="Tyler K.M."/>
            <person name="de Almeida L.G."/>
            <person name="Ortiz M.F."/>
            <person name="Siervo M.A."/>
            <person name="de Moraes M.H."/>
            <person name="Cunha O.L."/>
            <person name="Mendonca-Neto R."/>
            <person name="Silva R."/>
            <person name="Teixeira S.M."/>
            <person name="Murta S.M."/>
            <person name="Sincero T.C."/>
            <person name="Mendes T.A."/>
            <person name="Urmenyi T.P."/>
            <person name="Silva V.G."/>
            <person name="da Rocha W.D."/>
            <person name="Andersson B."/>
            <person name="Romanha A.J."/>
            <person name="Steindel M."/>
            <person name="de Vasconcelos A.T."/>
            <person name="Grisard E.C."/>
        </authorList>
    </citation>
    <scope>NUCLEOTIDE SEQUENCE [LARGE SCALE GENOMIC DNA]</scope>
    <source>
        <strain evidence="5 6">SC58</strain>
    </source>
</reference>
<dbReference type="GO" id="GO:0045254">
    <property type="term" value="C:pyruvate dehydrogenase complex"/>
    <property type="evidence" value="ECO:0007669"/>
    <property type="project" value="InterPro"/>
</dbReference>
<keyword evidence="5" id="KW-0808">Transferase</keyword>
<comment type="caution">
    <text evidence="5">The sequence shown here is derived from an EMBL/GenBank/DDBJ whole genome shotgun (WGS) entry which is preliminary data.</text>
</comment>
<dbReference type="GO" id="GO:0006086">
    <property type="term" value="P:pyruvate decarboxylation to acetyl-CoA"/>
    <property type="evidence" value="ECO:0007669"/>
    <property type="project" value="InterPro"/>
</dbReference>